<evidence type="ECO:0000256" key="3">
    <source>
        <dbReference type="ARBA" id="ARBA00022448"/>
    </source>
</evidence>
<dbReference type="InterPro" id="IPR016024">
    <property type="entry name" value="ARM-type_fold"/>
</dbReference>
<accession>A0AAV6VLV9</accession>
<dbReference type="InterPro" id="IPR026739">
    <property type="entry name" value="AP_beta"/>
</dbReference>
<comment type="caution">
    <text evidence="7">The sequence shown here is derived from an EMBL/GenBank/DDBJ whole genome shotgun (WGS) entry which is preliminary data.</text>
</comment>
<evidence type="ECO:0000313" key="8">
    <source>
        <dbReference type="Proteomes" id="UP000827092"/>
    </source>
</evidence>
<dbReference type="GO" id="GO:0016192">
    <property type="term" value="P:vesicle-mediated transport"/>
    <property type="evidence" value="ECO:0007669"/>
    <property type="project" value="InterPro"/>
</dbReference>
<proteinExistence type="inferred from homology"/>
<dbReference type="EMBL" id="JAFNEN010000051">
    <property type="protein sequence ID" value="KAG8197772.1"/>
    <property type="molecule type" value="Genomic_DNA"/>
</dbReference>
<dbReference type="GO" id="GO:0006886">
    <property type="term" value="P:intracellular protein transport"/>
    <property type="evidence" value="ECO:0007669"/>
    <property type="project" value="InterPro"/>
</dbReference>
<reference evidence="7 8" key="1">
    <citation type="journal article" date="2022" name="Nat. Ecol. Evol.">
        <title>A masculinizing supergene underlies an exaggerated male reproductive morph in a spider.</title>
        <authorList>
            <person name="Hendrickx F."/>
            <person name="De Corte Z."/>
            <person name="Sonet G."/>
            <person name="Van Belleghem S.M."/>
            <person name="Kostlbacher S."/>
            <person name="Vangestel C."/>
        </authorList>
    </citation>
    <scope>NUCLEOTIDE SEQUENCE [LARGE SCALE GENOMIC DNA]</scope>
    <source>
        <strain evidence="7">W744_W776</strain>
    </source>
</reference>
<comment type="subcellular location">
    <subcellularLocation>
        <location evidence="1">Endomembrane system</location>
    </subcellularLocation>
</comment>
<feature type="domain" description="Clathrin/coatomer adaptor adaptin-like N-terminal" evidence="6">
    <location>
        <begin position="26"/>
        <end position="482"/>
    </location>
</feature>
<dbReference type="SUPFAM" id="SSF48371">
    <property type="entry name" value="ARM repeat"/>
    <property type="match status" value="1"/>
</dbReference>
<evidence type="ECO:0000259" key="6">
    <source>
        <dbReference type="Pfam" id="PF01602"/>
    </source>
</evidence>
<organism evidence="7 8">
    <name type="scientific">Oedothorax gibbosus</name>
    <dbReference type="NCBI Taxonomy" id="931172"/>
    <lineage>
        <taxon>Eukaryota</taxon>
        <taxon>Metazoa</taxon>
        <taxon>Ecdysozoa</taxon>
        <taxon>Arthropoda</taxon>
        <taxon>Chelicerata</taxon>
        <taxon>Arachnida</taxon>
        <taxon>Araneae</taxon>
        <taxon>Araneomorphae</taxon>
        <taxon>Entelegynae</taxon>
        <taxon>Araneoidea</taxon>
        <taxon>Linyphiidae</taxon>
        <taxon>Erigoninae</taxon>
        <taxon>Oedothorax</taxon>
    </lineage>
</organism>
<evidence type="ECO:0000256" key="1">
    <source>
        <dbReference type="ARBA" id="ARBA00004308"/>
    </source>
</evidence>
<evidence type="ECO:0000256" key="2">
    <source>
        <dbReference type="ARBA" id="ARBA00006613"/>
    </source>
</evidence>
<evidence type="ECO:0000313" key="7">
    <source>
        <dbReference type="EMBL" id="KAG8197772.1"/>
    </source>
</evidence>
<dbReference type="Gene3D" id="1.25.10.10">
    <property type="entry name" value="Leucine-rich Repeat Variant"/>
    <property type="match status" value="1"/>
</dbReference>
<evidence type="ECO:0000256" key="5">
    <source>
        <dbReference type="ARBA" id="ARBA00023136"/>
    </source>
</evidence>
<keyword evidence="3" id="KW-0813">Transport</keyword>
<evidence type="ECO:0000256" key="4">
    <source>
        <dbReference type="ARBA" id="ARBA00022927"/>
    </source>
</evidence>
<name>A0AAV6VLV9_9ARAC</name>
<dbReference type="InterPro" id="IPR011989">
    <property type="entry name" value="ARM-like"/>
</dbReference>
<keyword evidence="4" id="KW-0653">Protein transport</keyword>
<dbReference type="GO" id="GO:0012505">
    <property type="term" value="C:endomembrane system"/>
    <property type="evidence" value="ECO:0007669"/>
    <property type="project" value="UniProtKB-SubCell"/>
</dbReference>
<keyword evidence="8" id="KW-1185">Reference proteome</keyword>
<protein>
    <recommendedName>
        <fullName evidence="6">Clathrin/coatomer adaptor adaptin-like N-terminal domain-containing protein</fullName>
    </recommendedName>
</protein>
<gene>
    <name evidence="7" type="ORF">JTE90_006813</name>
</gene>
<comment type="similarity">
    <text evidence="2">Belongs to the adaptor complexes large subunit family.</text>
</comment>
<keyword evidence="5" id="KW-0472">Membrane</keyword>
<dbReference type="AlphaFoldDB" id="A0AAV6VLV9"/>
<sequence length="490" mass="54849">MSHLNSFLSQLSLLESEGRFMEMSNSILSMMLKNIDLSPLGGKIIKFLAIPYPPCKKVMYSFLAKYSDNISNLNILATNSLLKDFQDPNPFIRRLVIKTISHIPCLFELGLQLLPQALSDTSSYVRTSAANACSLIINEDNVKENQDIINKLYEMIRDPDPTVVCSSLAALNEILYADGGVVINSKIAFYLLSRITEFVDWNMSILHMILKKYSPKDGNELVLVLNSLDEKLLDENPAVFSLAADLALLYIHQLGKGFSGDIIRQIFPHLKYLLQNSSNEILSGILELIEGFLPEHKDIFTPSYKLFFCRFCDSSAVKVHKLKILPHMIDNLLIVTEELLLQCCNGTKVVSHQAVHSFVSVVGSHSETKNFIGTFASLIDIEYNNIGEEVLNALTKVNLHEVASMKHCVIATISTHANSFNSLKSKLSLLKFIGDYGEEIEDSPYIIEKILGDTQSFDDVRLTCTLLTTTVKLFLRRPAEMQGLSHCLTS</sequence>
<dbReference type="PANTHER" id="PTHR11134">
    <property type="entry name" value="ADAPTOR COMPLEX SUBUNIT BETA FAMILY MEMBER"/>
    <property type="match status" value="1"/>
</dbReference>
<dbReference type="GO" id="GO:0030117">
    <property type="term" value="C:membrane coat"/>
    <property type="evidence" value="ECO:0007669"/>
    <property type="project" value="InterPro"/>
</dbReference>
<dbReference type="InterPro" id="IPR002553">
    <property type="entry name" value="Clathrin/coatomer_adapt-like_N"/>
</dbReference>
<dbReference type="Pfam" id="PF01602">
    <property type="entry name" value="Adaptin_N"/>
    <property type="match status" value="1"/>
</dbReference>
<dbReference type="Proteomes" id="UP000827092">
    <property type="component" value="Unassembled WGS sequence"/>
</dbReference>